<dbReference type="AlphaFoldDB" id="A0A0E3BSC8"/>
<dbReference type="Pfam" id="PF00009">
    <property type="entry name" value="GTP_EFTU"/>
    <property type="match status" value="1"/>
</dbReference>
<evidence type="ECO:0000313" key="5">
    <source>
        <dbReference type="EMBL" id="ALO27745.1"/>
    </source>
</evidence>
<dbReference type="GO" id="GO:0003924">
    <property type="term" value="F:GTPase activity"/>
    <property type="evidence" value="ECO:0007669"/>
    <property type="project" value="InterPro"/>
</dbReference>
<dbReference type="Gene3D" id="3.40.50.300">
    <property type="entry name" value="P-loop containing nucleotide triphosphate hydrolases"/>
    <property type="match status" value="1"/>
</dbReference>
<dbReference type="NCBIfam" id="NF009892">
    <property type="entry name" value="PRK13351.1-3"/>
    <property type="match status" value="1"/>
</dbReference>
<dbReference type="EMBL" id="CP012029">
    <property type="protein sequence ID" value="ALO27745.1"/>
    <property type="molecule type" value="Genomic_DNA"/>
</dbReference>
<gene>
    <name evidence="5" type="ORF">LBBP_03556</name>
</gene>
<dbReference type="Proteomes" id="UP000058857">
    <property type="component" value="Chromosome 1"/>
</dbReference>
<proteinExistence type="inferred from homology"/>
<evidence type="ECO:0000313" key="6">
    <source>
        <dbReference type="Proteomes" id="UP000058857"/>
    </source>
</evidence>
<dbReference type="PROSITE" id="PS51722">
    <property type="entry name" value="G_TR_2"/>
    <property type="match status" value="1"/>
</dbReference>
<dbReference type="InterPro" id="IPR014721">
    <property type="entry name" value="Ribsml_uS5_D2-typ_fold_subgr"/>
</dbReference>
<sequence length="627" mass="70480">MQILNVGIFAHIDAGKTTLLERILFESGKIRKPGTIEEGTTESDYLQEEIERGISIQSALARVFWPNAKKPKVLFQFLDNPGHLDFQSQTSASLIVADLGIVLIDAFEGLKSQTLQNVEWLRKRKIPILFFLNKLDRKGIDITDSLVDLEAVLGKEPILLWKEGEGCSLLQERSSDQELLSLLEWDPKLSERYLKHPESLAELAREGFAEGFWKEEFFPVLGGAALHGDGVRELLVILELLSMSYRPELRPREELGIVFKRELHPDLGKIVYILATKEFRQNSPFYADTGEGRIGPCYFLSTRDFEETSQVEPREIIVVTGLEFLKPGDILYSSPQTFYQSKLSSVRKQFQILLEPEADKHRDSLWSALQTLVWLDEGLEAKILLDTGQIQISGLGELHLEISLSRLREFFPHRFNVSSIKVARFELWKKMARQGEFQHTAFDQKISSGLVHASLVSSNSFSRDVRFETKITETLEEAITSAFYEVVAKGSKGEEILGLDLIVHRYDPPDTLTTDVSSLVKVAVIKGLKDIIPKYTELVGPVSTVEILIPDVSLGDVLGSLSKRNAKIQEVVPLGDGKSLVHAKASTENLLGFAGVLRNMTQGRGVLSLDSLFNPEHYYVITLVDSR</sequence>
<feature type="domain" description="Tr-type G" evidence="4">
    <location>
        <begin position="1"/>
        <end position="248"/>
    </location>
</feature>
<dbReference type="GO" id="GO:0005829">
    <property type="term" value="C:cytosol"/>
    <property type="evidence" value="ECO:0007669"/>
    <property type="project" value="TreeGrafter"/>
</dbReference>
<dbReference type="InterPro" id="IPR000795">
    <property type="entry name" value="T_Tr_GTP-bd_dom"/>
</dbReference>
<dbReference type="Pfam" id="PF00679">
    <property type="entry name" value="EFG_C"/>
    <property type="match status" value="1"/>
</dbReference>
<dbReference type="RefSeq" id="WP_002742194.1">
    <property type="nucleotide sequence ID" value="NZ_CP012029.1"/>
</dbReference>
<reference evidence="5 6" key="1">
    <citation type="journal article" date="2015" name="PLoS Negl. Trop. Dis.">
        <title>Distribution of Plasmids in Distinct Leptospira Pathogenic Species.</title>
        <authorList>
            <person name="Wang Y."/>
            <person name="Zhuang X."/>
            <person name="Zhong Y."/>
            <person name="Zhang C."/>
            <person name="Zhang Y."/>
            <person name="Zeng L."/>
            <person name="Zhu Y."/>
            <person name="He P."/>
            <person name="Dong K."/>
            <person name="Pal U."/>
            <person name="Guo X."/>
            <person name="Qin J."/>
        </authorList>
    </citation>
    <scope>NUCLEOTIDE SEQUENCE [LARGE SCALE GENOMIC DNA]</scope>
    <source>
        <strain evidence="5 6">56604</strain>
    </source>
</reference>
<dbReference type="Pfam" id="PF14492">
    <property type="entry name" value="EFG_III"/>
    <property type="match status" value="1"/>
</dbReference>
<dbReference type="GO" id="GO:0016150">
    <property type="term" value="F:translation release factor activity, codon nonspecific"/>
    <property type="evidence" value="ECO:0007669"/>
    <property type="project" value="TreeGrafter"/>
</dbReference>
<comment type="similarity">
    <text evidence="1">Belongs to the TRAFAC class translation factor GTPase superfamily. Classic translation factor GTPase family. PrfC subfamily.</text>
</comment>
<dbReference type="PANTHER" id="PTHR43556:SF2">
    <property type="entry name" value="PEPTIDE CHAIN RELEASE FACTOR RF3"/>
    <property type="match status" value="1"/>
</dbReference>
<dbReference type="PRINTS" id="PR01037">
    <property type="entry name" value="TCRTETOQM"/>
</dbReference>
<evidence type="ECO:0000256" key="1">
    <source>
        <dbReference type="ARBA" id="ARBA00009978"/>
    </source>
</evidence>
<evidence type="ECO:0000256" key="3">
    <source>
        <dbReference type="ARBA" id="ARBA00023134"/>
    </source>
</evidence>
<dbReference type="InterPro" id="IPR041095">
    <property type="entry name" value="EFG_II"/>
</dbReference>
<dbReference type="GO" id="GO:0005525">
    <property type="term" value="F:GTP binding"/>
    <property type="evidence" value="ECO:0007669"/>
    <property type="project" value="UniProtKB-KW"/>
</dbReference>
<dbReference type="InterPro" id="IPR035647">
    <property type="entry name" value="EFG_III/V"/>
</dbReference>
<dbReference type="InterPro" id="IPR004548">
    <property type="entry name" value="PrfC"/>
</dbReference>
<dbReference type="Gene3D" id="3.30.70.240">
    <property type="match status" value="1"/>
</dbReference>
<dbReference type="InterPro" id="IPR005225">
    <property type="entry name" value="Small_GTP-bd"/>
</dbReference>
<dbReference type="PRINTS" id="PR00315">
    <property type="entry name" value="ELONGATNFCT"/>
</dbReference>
<dbReference type="InterPro" id="IPR027417">
    <property type="entry name" value="P-loop_NTPase"/>
</dbReference>
<dbReference type="InterPro" id="IPR000640">
    <property type="entry name" value="EFG_V-like"/>
</dbReference>
<dbReference type="Gene3D" id="3.30.230.10">
    <property type="match status" value="1"/>
</dbReference>
<evidence type="ECO:0000256" key="2">
    <source>
        <dbReference type="ARBA" id="ARBA00022741"/>
    </source>
</evidence>
<keyword evidence="3" id="KW-0342">GTP-binding</keyword>
<dbReference type="PANTHER" id="PTHR43556">
    <property type="entry name" value="PEPTIDE CHAIN RELEASE FACTOR RF3"/>
    <property type="match status" value="1"/>
</dbReference>
<dbReference type="NCBIfam" id="TIGR00231">
    <property type="entry name" value="small_GTP"/>
    <property type="match status" value="1"/>
</dbReference>
<dbReference type="SMART" id="SM00838">
    <property type="entry name" value="EFG_C"/>
    <property type="match status" value="1"/>
</dbReference>
<keyword evidence="2" id="KW-0547">Nucleotide-binding</keyword>
<dbReference type="SUPFAM" id="SSF52540">
    <property type="entry name" value="P-loop containing nucleoside triphosphate hydrolases"/>
    <property type="match status" value="1"/>
</dbReference>
<accession>A0A0E3BSC8</accession>
<dbReference type="SUPFAM" id="SSF54980">
    <property type="entry name" value="EF-G C-terminal domain-like"/>
    <property type="match status" value="2"/>
</dbReference>
<dbReference type="PATRIC" id="fig|280505.15.peg.3468"/>
<organism evidence="5">
    <name type="scientific">Leptospira borgpetersenii serovar Ballum</name>
    <dbReference type="NCBI Taxonomy" id="280505"/>
    <lineage>
        <taxon>Bacteria</taxon>
        <taxon>Pseudomonadati</taxon>
        <taxon>Spirochaetota</taxon>
        <taxon>Spirochaetia</taxon>
        <taxon>Leptospirales</taxon>
        <taxon>Leptospiraceae</taxon>
        <taxon>Leptospira</taxon>
    </lineage>
</organism>
<dbReference type="FunFam" id="3.40.50.300:FF:002265">
    <property type="entry name" value="Elongation factor G"/>
    <property type="match status" value="1"/>
</dbReference>
<evidence type="ECO:0000259" key="4">
    <source>
        <dbReference type="PROSITE" id="PS51722"/>
    </source>
</evidence>
<protein>
    <submittedName>
        <fullName evidence="5">GTP-binding domain protein</fullName>
    </submittedName>
</protein>
<name>A0A0E3BSC8_LEPBO</name>
<dbReference type="Gene3D" id="3.30.70.870">
    <property type="entry name" value="Elongation Factor G (Translational Gtpase), domain 3"/>
    <property type="match status" value="1"/>
</dbReference>